<organism evidence="2 3">
    <name type="scientific">Acaryochloris marina (strain MBIC 11017)</name>
    <dbReference type="NCBI Taxonomy" id="329726"/>
    <lineage>
        <taxon>Bacteria</taxon>
        <taxon>Bacillati</taxon>
        <taxon>Cyanobacteriota</taxon>
        <taxon>Cyanophyceae</taxon>
        <taxon>Acaryochloridales</taxon>
        <taxon>Acaryochloridaceae</taxon>
        <taxon>Acaryochloris</taxon>
    </lineage>
</organism>
<dbReference type="EMBL" id="CP000828">
    <property type="protein sequence ID" value="ABW28117.1"/>
    <property type="molecule type" value="Genomic_DNA"/>
</dbReference>
<dbReference type="InterPro" id="IPR011649">
    <property type="entry name" value="KaiB_domain"/>
</dbReference>
<dbReference type="SMART" id="SM01248">
    <property type="entry name" value="KaiB"/>
    <property type="match status" value="1"/>
</dbReference>
<proteinExistence type="predicted"/>
<feature type="domain" description="KaiB" evidence="1">
    <location>
        <begin position="187"/>
        <end position="268"/>
    </location>
</feature>
<dbReference type="KEGG" id="amr:AM1_3121"/>
<protein>
    <submittedName>
        <fullName evidence="2">Circadian clock protein containing KaiB domain</fullName>
    </submittedName>
</protein>
<dbReference type="OrthoDB" id="5458519at2"/>
<sequence length="272" mass="30866">MTTLRSQPLPFLYKGLALFTPGGDLIYCVDPSKQGHWHFQLCQALQTLLHLPEPPLFLVPCYTATLDRWLHPHTQQLQVSAEAYPLVWRYRSLLNVLFGLSAEHWHMISTPVETCDAAVLNSYKQQFPQLWKNHNLVIRLDQVSMSASPNVDALDPEQIDPVKPMNPVETLQVSASEADVSQGYVLRLFVASQNTRTKSILENLHQLLDQVLDVPYTLKVIDVVKHPERAEADQISATPTLVKVWPQPVRRLVGDQLETDNVLQLLDAIETR</sequence>
<dbReference type="AlphaFoldDB" id="B0CDP8"/>
<dbReference type="Gene3D" id="3.40.30.10">
    <property type="entry name" value="Glutaredoxin"/>
    <property type="match status" value="1"/>
</dbReference>
<dbReference type="InterPro" id="IPR039022">
    <property type="entry name" value="KaiB-like"/>
</dbReference>
<dbReference type="Proteomes" id="UP000000268">
    <property type="component" value="Chromosome"/>
</dbReference>
<dbReference type="SUPFAM" id="SSF52833">
    <property type="entry name" value="Thioredoxin-like"/>
    <property type="match status" value="1"/>
</dbReference>
<dbReference type="RefSeq" id="WP_012163545.1">
    <property type="nucleotide sequence ID" value="NC_009925.1"/>
</dbReference>
<evidence type="ECO:0000313" key="2">
    <source>
        <dbReference type="EMBL" id="ABW28117.1"/>
    </source>
</evidence>
<reference evidence="2 3" key="1">
    <citation type="journal article" date="2008" name="Proc. Natl. Acad. Sci. U.S.A.">
        <title>Niche adaptation and genome expansion in the chlorophyll d-producing cyanobacterium Acaryochloris marina.</title>
        <authorList>
            <person name="Swingley W.D."/>
            <person name="Chen M."/>
            <person name="Cheung P.C."/>
            <person name="Conrad A.L."/>
            <person name="Dejesa L.C."/>
            <person name="Hao J."/>
            <person name="Honchak B.M."/>
            <person name="Karbach L.E."/>
            <person name="Kurdoglu A."/>
            <person name="Lahiri S."/>
            <person name="Mastrian S.D."/>
            <person name="Miyashita H."/>
            <person name="Page L."/>
            <person name="Ramakrishna P."/>
            <person name="Satoh S."/>
            <person name="Sattley W.M."/>
            <person name="Shimada Y."/>
            <person name="Taylor H.L."/>
            <person name="Tomo T."/>
            <person name="Tsuchiya T."/>
            <person name="Wang Z.T."/>
            <person name="Raymond J."/>
            <person name="Mimuro M."/>
            <person name="Blankenship R.E."/>
            <person name="Touchman J.W."/>
        </authorList>
    </citation>
    <scope>NUCLEOTIDE SEQUENCE [LARGE SCALE GENOMIC DNA]</scope>
    <source>
        <strain evidence="3">MBIC 11017</strain>
    </source>
</reference>
<evidence type="ECO:0000313" key="3">
    <source>
        <dbReference type="Proteomes" id="UP000000268"/>
    </source>
</evidence>
<dbReference type="GO" id="GO:0048511">
    <property type="term" value="P:rhythmic process"/>
    <property type="evidence" value="ECO:0007669"/>
    <property type="project" value="InterPro"/>
</dbReference>
<dbReference type="Pfam" id="PF07689">
    <property type="entry name" value="KaiB"/>
    <property type="match status" value="1"/>
</dbReference>
<dbReference type="HOGENOM" id="CLU_061367_0_0_3"/>
<dbReference type="STRING" id="329726.AM1_3121"/>
<accession>B0CDP8</accession>
<gene>
    <name evidence="2" type="ordered locus">AM1_3121</name>
</gene>
<keyword evidence="3" id="KW-1185">Reference proteome</keyword>
<evidence type="ECO:0000259" key="1">
    <source>
        <dbReference type="SMART" id="SM01248"/>
    </source>
</evidence>
<name>B0CDP8_ACAM1</name>
<dbReference type="InterPro" id="IPR036249">
    <property type="entry name" value="Thioredoxin-like_sf"/>
</dbReference>
<dbReference type="CDD" id="cd02978">
    <property type="entry name" value="KaiB_like"/>
    <property type="match status" value="1"/>
</dbReference>
<dbReference type="PANTHER" id="PTHR41709">
    <property type="entry name" value="KAIB-LIKE PROTEIN 1"/>
    <property type="match status" value="1"/>
</dbReference>
<dbReference type="PANTHER" id="PTHR41709:SF2">
    <property type="entry name" value="CIRCADIAN CLOCK PROTEIN KAIB2"/>
    <property type="match status" value="1"/>
</dbReference>
<dbReference type="eggNOG" id="COG4251">
    <property type="taxonomic scope" value="Bacteria"/>
</dbReference>